<reference evidence="9" key="1">
    <citation type="journal article" date="2018" name="Nat. Microbiol.">
        <title>Leveraging single-cell genomics to expand the fungal tree of life.</title>
        <authorList>
            <person name="Ahrendt S.R."/>
            <person name="Quandt C.A."/>
            <person name="Ciobanu D."/>
            <person name="Clum A."/>
            <person name="Salamov A."/>
            <person name="Andreopoulos B."/>
            <person name="Cheng J.F."/>
            <person name="Woyke T."/>
            <person name="Pelin A."/>
            <person name="Henrissat B."/>
            <person name="Reynolds N.K."/>
            <person name="Benny G.L."/>
            <person name="Smith M.E."/>
            <person name="James T.Y."/>
            <person name="Grigoriev I.V."/>
        </authorList>
    </citation>
    <scope>NUCLEOTIDE SEQUENCE [LARGE SCALE GENOMIC DNA]</scope>
    <source>
        <strain evidence="9">RSA 1356</strain>
    </source>
</reference>
<keyword evidence="5" id="KW-1133">Transmembrane helix</keyword>
<evidence type="ECO:0000256" key="3">
    <source>
        <dbReference type="ARBA" id="ARBA00022833"/>
    </source>
</evidence>
<feature type="domain" description="Lon N-terminal" evidence="7">
    <location>
        <begin position="127"/>
        <end position="331"/>
    </location>
</feature>
<dbReference type="GO" id="GO:0061630">
    <property type="term" value="F:ubiquitin protein ligase activity"/>
    <property type="evidence" value="ECO:0007669"/>
    <property type="project" value="TreeGrafter"/>
</dbReference>
<dbReference type="Pfam" id="PF13923">
    <property type="entry name" value="zf-C3HC4_2"/>
    <property type="match status" value="1"/>
</dbReference>
<gene>
    <name evidence="8" type="ORF">THASP1DRAFT_16394</name>
</gene>
<dbReference type="STRING" id="78915.A0A4P9XQX6"/>
<evidence type="ECO:0000313" key="8">
    <source>
        <dbReference type="EMBL" id="RKP07911.1"/>
    </source>
</evidence>
<dbReference type="GO" id="GO:0008270">
    <property type="term" value="F:zinc ion binding"/>
    <property type="evidence" value="ECO:0007669"/>
    <property type="project" value="UniProtKB-KW"/>
</dbReference>
<organism evidence="8 9">
    <name type="scientific">Thamnocephalis sphaerospora</name>
    <dbReference type="NCBI Taxonomy" id="78915"/>
    <lineage>
        <taxon>Eukaryota</taxon>
        <taxon>Fungi</taxon>
        <taxon>Fungi incertae sedis</taxon>
        <taxon>Zoopagomycota</taxon>
        <taxon>Zoopagomycotina</taxon>
        <taxon>Zoopagomycetes</taxon>
        <taxon>Zoopagales</taxon>
        <taxon>Sigmoideomycetaceae</taxon>
        <taxon>Thamnocephalis</taxon>
    </lineage>
</organism>
<evidence type="ECO:0000256" key="2">
    <source>
        <dbReference type="ARBA" id="ARBA00022771"/>
    </source>
</evidence>
<name>A0A4P9XQX6_9FUNG</name>
<dbReference type="Gene3D" id="2.30.130.40">
    <property type="entry name" value="LON domain-like"/>
    <property type="match status" value="1"/>
</dbReference>
<evidence type="ECO:0000256" key="1">
    <source>
        <dbReference type="ARBA" id="ARBA00022723"/>
    </source>
</evidence>
<accession>A0A4P9XQX6</accession>
<dbReference type="SMART" id="SM00184">
    <property type="entry name" value="RING"/>
    <property type="match status" value="1"/>
</dbReference>
<feature type="domain" description="RING-type" evidence="6">
    <location>
        <begin position="34"/>
        <end position="72"/>
    </location>
</feature>
<dbReference type="SMART" id="SM00464">
    <property type="entry name" value="LON"/>
    <property type="match status" value="1"/>
</dbReference>
<dbReference type="AlphaFoldDB" id="A0A4P9XQX6"/>
<dbReference type="SUPFAM" id="SSF57850">
    <property type="entry name" value="RING/U-box"/>
    <property type="match status" value="1"/>
</dbReference>
<dbReference type="PROSITE" id="PS51787">
    <property type="entry name" value="LON_N"/>
    <property type="match status" value="1"/>
</dbReference>
<dbReference type="Gene3D" id="1.20.58.1480">
    <property type="match status" value="1"/>
</dbReference>
<feature type="transmembrane region" description="Helical" evidence="5">
    <location>
        <begin position="128"/>
        <end position="149"/>
    </location>
</feature>
<dbReference type="Gene3D" id="3.30.40.10">
    <property type="entry name" value="Zinc/RING finger domain, C3HC4 (zinc finger)"/>
    <property type="match status" value="1"/>
</dbReference>
<keyword evidence="5" id="KW-0812">Transmembrane</keyword>
<keyword evidence="3" id="KW-0862">Zinc</keyword>
<evidence type="ECO:0000259" key="7">
    <source>
        <dbReference type="PROSITE" id="PS51787"/>
    </source>
</evidence>
<evidence type="ECO:0000256" key="4">
    <source>
        <dbReference type="PROSITE-ProRule" id="PRU00175"/>
    </source>
</evidence>
<dbReference type="InterPro" id="IPR015947">
    <property type="entry name" value="PUA-like_sf"/>
</dbReference>
<dbReference type="PROSITE" id="PS00518">
    <property type="entry name" value="ZF_RING_1"/>
    <property type="match status" value="1"/>
</dbReference>
<dbReference type="OrthoDB" id="264917at2759"/>
<dbReference type="InterPro" id="IPR003111">
    <property type="entry name" value="Lon_prtase_N"/>
</dbReference>
<dbReference type="PROSITE" id="PS50089">
    <property type="entry name" value="ZF_RING_2"/>
    <property type="match status" value="1"/>
</dbReference>
<dbReference type="Proteomes" id="UP000271241">
    <property type="component" value="Unassembled WGS sequence"/>
</dbReference>
<dbReference type="InterPro" id="IPR013083">
    <property type="entry name" value="Znf_RING/FYVE/PHD"/>
</dbReference>
<protein>
    <submittedName>
        <fullName evidence="8">PUA-like domain-containing protein</fullName>
    </submittedName>
</protein>
<dbReference type="Pfam" id="PF02190">
    <property type="entry name" value="LON_substr_bdg"/>
    <property type="match status" value="1"/>
</dbReference>
<dbReference type="PANTHER" id="PTHR23327">
    <property type="entry name" value="RING FINGER PROTEIN 127"/>
    <property type="match status" value="1"/>
</dbReference>
<evidence type="ECO:0000313" key="9">
    <source>
        <dbReference type="Proteomes" id="UP000271241"/>
    </source>
</evidence>
<keyword evidence="5" id="KW-0472">Membrane</keyword>
<dbReference type="InterPro" id="IPR001841">
    <property type="entry name" value="Znf_RING"/>
</dbReference>
<proteinExistence type="predicted"/>
<evidence type="ECO:0000256" key="5">
    <source>
        <dbReference type="SAM" id="Phobius"/>
    </source>
</evidence>
<keyword evidence="2 4" id="KW-0863">Zinc-finger</keyword>
<dbReference type="PANTHER" id="PTHR23327:SF42">
    <property type="entry name" value="LON PEPTIDASE N-TERMINAL DOMAIN AND RING FINGER PROTEIN C14F5.10C"/>
    <property type="match status" value="1"/>
</dbReference>
<dbReference type="EMBL" id="KZ992658">
    <property type="protein sequence ID" value="RKP07911.1"/>
    <property type="molecule type" value="Genomic_DNA"/>
</dbReference>
<keyword evidence="1" id="KW-0479">Metal-binding</keyword>
<dbReference type="InterPro" id="IPR017907">
    <property type="entry name" value="Znf_RING_CS"/>
</dbReference>
<dbReference type="CDD" id="cd16514">
    <property type="entry name" value="RING-HC_LONFs_rpt2"/>
    <property type="match status" value="1"/>
</dbReference>
<keyword evidence="9" id="KW-1185">Reference proteome</keyword>
<dbReference type="InterPro" id="IPR046336">
    <property type="entry name" value="Lon_prtase_N_sf"/>
</dbReference>
<sequence length="346" mass="40255">MEAPGVSATHSAGDATGSDLLARWSTRLHSELQCAICHNLVYRPTITPCGHTFCRSCLERGHDHSQVCPSCRQPLPSPVALFTYGRHHLLTALTRRWLSHEYHERILHVQTEEVHAHRIDYAQHPNGALLPIFVCTLVFPGMPCYLHIFEPRYRLLLRRCWVGSRRFGMICGRPSQPEPAPDQLPYREYGTVLIIEKMRFLPDGRMMVLSRGERRFRVVHAEPQLDGYNMATVAWIDDLDIIDLQQRQQQYTETLHHIMRQRLLHYRRFADQALCERIAKVYGPIPEGAQALSYWAASIVPLDRYIRYEALTLPSIRQRLLLTSSWLDTLDQHRNWWWLDSACSIM</sequence>
<evidence type="ECO:0000259" key="6">
    <source>
        <dbReference type="PROSITE" id="PS50089"/>
    </source>
</evidence>
<dbReference type="SUPFAM" id="SSF88697">
    <property type="entry name" value="PUA domain-like"/>
    <property type="match status" value="1"/>
</dbReference>